<dbReference type="EMBL" id="PKTG01000141">
    <property type="protein sequence ID" value="PLX15330.1"/>
    <property type="molecule type" value="Genomic_DNA"/>
</dbReference>
<dbReference type="PANTHER" id="PTHR33514:SF13">
    <property type="entry name" value="PROTEIN ABCI12, CHLOROPLASTIC"/>
    <property type="match status" value="1"/>
</dbReference>
<protein>
    <submittedName>
        <fullName evidence="6">Transporter</fullName>
    </submittedName>
</protein>
<feature type="transmembrane region" description="Helical" evidence="5">
    <location>
        <begin position="20"/>
        <end position="39"/>
    </location>
</feature>
<comment type="caution">
    <text evidence="6">The sequence shown here is derived from an EMBL/GenBank/DDBJ whole genome shotgun (WGS) entry which is preliminary data.</text>
</comment>
<evidence type="ECO:0000313" key="7">
    <source>
        <dbReference type="Proteomes" id="UP000234857"/>
    </source>
</evidence>
<evidence type="ECO:0000256" key="2">
    <source>
        <dbReference type="ARBA" id="ARBA00022692"/>
    </source>
</evidence>
<dbReference type="Pfam" id="PF02361">
    <property type="entry name" value="CbiQ"/>
    <property type="match status" value="1"/>
</dbReference>
<sequence length="263" mass="30458">MFDGIVLGQYIPGESFLHRLNPITKIVFCLFFMIVFLFIEDIFQLLTLFAFVIICFFISSLPLLHVLKGLKTIIFFLLITFVMHLFFSKEGVVLFEYSFIVITSKGLYNAILIFLRIFSIIMLNSILTLTTMPTDIAWAIEKLLYPLRLFRFPVEDFALMLSLSLRFIPVLFEELNKIIDSQRSRGAMFDSPSFVKKIMAFPPILIPLFVNSFQRAEEIAIAMETRCYSGSKRTHLNIIRPGLIDVLFFITFVSVALISFYLF</sequence>
<organism evidence="6 7">
    <name type="scientific">Muiribacterium halophilum</name>
    <dbReference type="NCBI Taxonomy" id="2053465"/>
    <lineage>
        <taxon>Bacteria</taxon>
        <taxon>Candidatus Muiribacteriota</taxon>
        <taxon>Candidatus Muiribacteriia</taxon>
        <taxon>Candidatus Muiribacteriales</taxon>
        <taxon>Candidatus Muiribacteriaceae</taxon>
        <taxon>Candidatus Muiribacterium</taxon>
    </lineage>
</organism>
<proteinExistence type="predicted"/>
<gene>
    <name evidence="6" type="ORF">C0601_13195</name>
</gene>
<evidence type="ECO:0000256" key="3">
    <source>
        <dbReference type="ARBA" id="ARBA00022989"/>
    </source>
</evidence>
<comment type="subcellular location">
    <subcellularLocation>
        <location evidence="1">Membrane</location>
        <topology evidence="1">Multi-pass membrane protein</topology>
    </subcellularLocation>
</comment>
<dbReference type="CDD" id="cd16914">
    <property type="entry name" value="EcfT"/>
    <property type="match status" value="1"/>
</dbReference>
<reference evidence="6 7" key="1">
    <citation type="submission" date="2017-11" db="EMBL/GenBank/DDBJ databases">
        <title>Genome-resolved metagenomics identifies genetic mobility, metabolic interactions, and unexpected diversity in perchlorate-reducing communities.</title>
        <authorList>
            <person name="Barnum T.P."/>
            <person name="Figueroa I.A."/>
            <person name="Carlstrom C.I."/>
            <person name="Lucas L.N."/>
            <person name="Engelbrektson A.L."/>
            <person name="Coates J.D."/>
        </authorList>
    </citation>
    <scope>NUCLEOTIDE SEQUENCE [LARGE SCALE GENOMIC DNA]</scope>
    <source>
        <strain evidence="6">BM706</strain>
    </source>
</reference>
<feature type="transmembrane region" description="Helical" evidence="5">
    <location>
        <begin position="242"/>
        <end position="262"/>
    </location>
</feature>
<feature type="transmembrane region" description="Helical" evidence="5">
    <location>
        <begin position="107"/>
        <end position="127"/>
    </location>
</feature>
<keyword evidence="2 5" id="KW-0812">Transmembrane</keyword>
<dbReference type="PANTHER" id="PTHR33514">
    <property type="entry name" value="PROTEIN ABCI12, CHLOROPLASTIC"/>
    <property type="match status" value="1"/>
</dbReference>
<evidence type="ECO:0000256" key="5">
    <source>
        <dbReference type="SAM" id="Phobius"/>
    </source>
</evidence>
<evidence type="ECO:0000313" key="6">
    <source>
        <dbReference type="EMBL" id="PLX15330.1"/>
    </source>
</evidence>
<accession>A0A2N5Z9H2</accession>
<evidence type="ECO:0000256" key="4">
    <source>
        <dbReference type="ARBA" id="ARBA00023136"/>
    </source>
</evidence>
<evidence type="ECO:0000256" key="1">
    <source>
        <dbReference type="ARBA" id="ARBA00004141"/>
    </source>
</evidence>
<feature type="transmembrane region" description="Helical" evidence="5">
    <location>
        <begin position="73"/>
        <end position="95"/>
    </location>
</feature>
<name>A0A2N5Z9H2_MUIH1</name>
<dbReference type="Proteomes" id="UP000234857">
    <property type="component" value="Unassembled WGS sequence"/>
</dbReference>
<feature type="transmembrane region" description="Helical" evidence="5">
    <location>
        <begin position="46"/>
        <end position="67"/>
    </location>
</feature>
<dbReference type="GO" id="GO:0005886">
    <property type="term" value="C:plasma membrane"/>
    <property type="evidence" value="ECO:0007669"/>
    <property type="project" value="UniProtKB-ARBA"/>
</dbReference>
<dbReference type="AlphaFoldDB" id="A0A2N5Z9H2"/>
<keyword evidence="3 5" id="KW-1133">Transmembrane helix</keyword>
<dbReference type="InterPro" id="IPR003339">
    <property type="entry name" value="ABC/ECF_trnsptr_transmembrane"/>
</dbReference>
<keyword evidence="4 5" id="KW-0472">Membrane</keyword>